<organism evidence="2 3">
    <name type="scientific">Mesobacillus selenatarsenatis</name>
    <dbReference type="NCBI Taxonomy" id="388741"/>
    <lineage>
        <taxon>Bacteria</taxon>
        <taxon>Bacillati</taxon>
        <taxon>Bacillota</taxon>
        <taxon>Bacilli</taxon>
        <taxon>Bacillales</taxon>
        <taxon>Bacillaceae</taxon>
        <taxon>Mesobacillus</taxon>
    </lineage>
</organism>
<dbReference type="EMBL" id="JAAVUM010000011">
    <property type="protein sequence ID" value="NKE06921.1"/>
    <property type="molecule type" value="Genomic_DNA"/>
</dbReference>
<sequence length="152" mass="17088">MNRIIMLATLVFTLFLAGAVQAQGNAECEKLEKMFNTSVETKNGVCKVEIHRQSIKPTNMGKKLSPEMMELAFHFSFEHKDGQTAVIGELALLQEEVNPVLDELREGALEVTALHNHMMFEEPRIMYVHFQGLGNLEQQTKAIKAAIDKTSK</sequence>
<comment type="caution">
    <text evidence="2">The sequence shown here is derived from an EMBL/GenBank/DDBJ whole genome shotgun (WGS) entry which is preliminary data.</text>
</comment>
<evidence type="ECO:0000313" key="3">
    <source>
        <dbReference type="Proteomes" id="UP000587942"/>
    </source>
</evidence>
<keyword evidence="1" id="KW-0732">Signal</keyword>
<reference evidence="2 3" key="1">
    <citation type="submission" date="2020-03" db="EMBL/GenBank/DDBJ databases">
        <authorList>
            <person name="Sun Q."/>
        </authorList>
    </citation>
    <scope>NUCLEOTIDE SEQUENCE [LARGE SCALE GENOMIC DNA]</scope>
    <source>
        <strain evidence="2 3">KACC 21451</strain>
    </source>
</reference>
<protein>
    <submittedName>
        <fullName evidence="2">DUF1259 domain-containing protein</fullName>
    </submittedName>
</protein>
<dbReference type="InterPro" id="IPR011094">
    <property type="entry name" value="Uncharacterised_LppY/LpqO"/>
</dbReference>
<dbReference type="Pfam" id="PF07485">
    <property type="entry name" value="DUF1529"/>
    <property type="match status" value="1"/>
</dbReference>
<proteinExistence type="predicted"/>
<feature type="chain" id="PRO_5032565861" evidence="1">
    <location>
        <begin position="23"/>
        <end position="152"/>
    </location>
</feature>
<evidence type="ECO:0000313" key="2">
    <source>
        <dbReference type="EMBL" id="NKE06921.1"/>
    </source>
</evidence>
<dbReference type="Proteomes" id="UP000587942">
    <property type="component" value="Unassembled WGS sequence"/>
</dbReference>
<gene>
    <name evidence="2" type="ORF">GWK17_15840</name>
</gene>
<name>A0A846TX61_9BACI</name>
<feature type="signal peptide" evidence="1">
    <location>
        <begin position="1"/>
        <end position="22"/>
    </location>
</feature>
<evidence type="ECO:0000256" key="1">
    <source>
        <dbReference type="SAM" id="SignalP"/>
    </source>
</evidence>
<dbReference type="AlphaFoldDB" id="A0A846TX61"/>
<dbReference type="RefSeq" id="WP_167833332.1">
    <property type="nucleotide sequence ID" value="NZ_JAAVUM010000011.1"/>
</dbReference>
<accession>A0A846TX61</accession>